<feature type="transmembrane region" description="Helical" evidence="7">
    <location>
        <begin position="439"/>
        <end position="459"/>
    </location>
</feature>
<dbReference type="HOGENOM" id="CLU_009433_1_0_0"/>
<organism evidence="10 11">
    <name type="scientific">Gemmatirosa kalamazoonensis</name>
    <dbReference type="NCBI Taxonomy" id="861299"/>
    <lineage>
        <taxon>Bacteria</taxon>
        <taxon>Pseudomonadati</taxon>
        <taxon>Gemmatimonadota</taxon>
        <taxon>Gemmatimonadia</taxon>
        <taxon>Gemmatimonadales</taxon>
        <taxon>Gemmatimonadaceae</taxon>
        <taxon>Gemmatirosa</taxon>
    </lineage>
</organism>
<keyword evidence="11" id="KW-1185">Reference proteome</keyword>
<evidence type="ECO:0000256" key="5">
    <source>
        <dbReference type="ARBA" id="ARBA00023136"/>
    </source>
</evidence>
<dbReference type="Proteomes" id="UP000019151">
    <property type="component" value="Plasmid 2"/>
</dbReference>
<evidence type="ECO:0000313" key="10">
    <source>
        <dbReference type="EMBL" id="AHG93253.1"/>
    </source>
</evidence>
<evidence type="ECO:0000256" key="1">
    <source>
        <dbReference type="ARBA" id="ARBA00004651"/>
    </source>
</evidence>
<keyword evidence="3 7" id="KW-0812">Transmembrane</keyword>
<dbReference type="InterPro" id="IPR050250">
    <property type="entry name" value="Macrolide_Exporter_MacB"/>
</dbReference>
<dbReference type="InParanoid" id="W0RUL5"/>
<name>W0RUL5_9BACT</name>
<dbReference type="GO" id="GO:0005886">
    <property type="term" value="C:plasma membrane"/>
    <property type="evidence" value="ECO:0007669"/>
    <property type="project" value="UniProtKB-SubCell"/>
</dbReference>
<dbReference type="KEGG" id="gba:J421_5718"/>
<dbReference type="AlphaFoldDB" id="W0RUL5"/>
<comment type="similarity">
    <text evidence="6">Belongs to the ABC-4 integral membrane protein family.</text>
</comment>
<evidence type="ECO:0000256" key="6">
    <source>
        <dbReference type="ARBA" id="ARBA00038076"/>
    </source>
</evidence>
<feature type="transmembrane region" description="Helical" evidence="7">
    <location>
        <begin position="25"/>
        <end position="48"/>
    </location>
</feature>
<evidence type="ECO:0000259" key="9">
    <source>
        <dbReference type="Pfam" id="PF12704"/>
    </source>
</evidence>
<dbReference type="GO" id="GO:0022857">
    <property type="term" value="F:transmembrane transporter activity"/>
    <property type="evidence" value="ECO:0007669"/>
    <property type="project" value="TreeGrafter"/>
</dbReference>
<feature type="transmembrane region" description="Helical" evidence="7">
    <location>
        <begin position="795"/>
        <end position="815"/>
    </location>
</feature>
<feature type="transmembrane region" description="Helical" evidence="7">
    <location>
        <begin position="707"/>
        <end position="728"/>
    </location>
</feature>
<gene>
    <name evidence="10" type="ORF">J421_5718</name>
</gene>
<evidence type="ECO:0000313" key="11">
    <source>
        <dbReference type="Proteomes" id="UP000019151"/>
    </source>
</evidence>
<feature type="transmembrane region" description="Helical" evidence="7">
    <location>
        <begin position="392"/>
        <end position="414"/>
    </location>
</feature>
<feature type="domain" description="MacB-like periplasmic core" evidence="9">
    <location>
        <begin position="27"/>
        <end position="257"/>
    </location>
</feature>
<feature type="transmembrane region" description="Helical" evidence="7">
    <location>
        <begin position="764"/>
        <end position="783"/>
    </location>
</feature>
<feature type="domain" description="MacB-like periplasmic core" evidence="9">
    <location>
        <begin position="446"/>
        <end position="644"/>
    </location>
</feature>
<dbReference type="PANTHER" id="PTHR30572:SF4">
    <property type="entry name" value="ABC TRANSPORTER PERMEASE YTRF"/>
    <property type="match status" value="1"/>
</dbReference>
<accession>W0RUL5</accession>
<dbReference type="EMBL" id="CP007130">
    <property type="protein sequence ID" value="AHG93253.1"/>
    <property type="molecule type" value="Genomic_DNA"/>
</dbReference>
<dbReference type="Pfam" id="PF12704">
    <property type="entry name" value="MacB_PCD"/>
    <property type="match status" value="2"/>
</dbReference>
<protein>
    <submittedName>
        <fullName evidence="10">Permease</fullName>
    </submittedName>
</protein>
<geneLocation type="plasmid" evidence="10 11">
    <name>2</name>
</geneLocation>
<evidence type="ECO:0000256" key="4">
    <source>
        <dbReference type="ARBA" id="ARBA00022989"/>
    </source>
</evidence>
<reference evidence="10 11" key="1">
    <citation type="journal article" date="2014" name="Genome Announc.">
        <title>Genome Sequence and Methylome of Soil Bacterium Gemmatirosa kalamazoonensis KBS708T, a Member of the Rarely Cultivated Gemmatimonadetes Phylum.</title>
        <authorList>
            <person name="Debruyn J.M."/>
            <person name="Radosevich M."/>
            <person name="Wommack K.E."/>
            <person name="Polson S.W."/>
            <person name="Hauser L.J."/>
            <person name="Fawaz M.N."/>
            <person name="Korlach J."/>
            <person name="Tsai Y.C."/>
        </authorList>
    </citation>
    <scope>NUCLEOTIDE SEQUENCE [LARGE SCALE GENOMIC DNA]</scope>
    <source>
        <strain evidence="10 11">KBS708</strain>
        <plasmid evidence="11">Plasmid 2</plasmid>
    </source>
</reference>
<dbReference type="InterPro" id="IPR017800">
    <property type="entry name" value="ADOP"/>
</dbReference>
<keyword evidence="4 7" id="KW-1133">Transmembrane helix</keyword>
<keyword evidence="2" id="KW-1003">Cell membrane</keyword>
<dbReference type="InterPro" id="IPR003838">
    <property type="entry name" value="ABC3_permease_C"/>
</dbReference>
<evidence type="ECO:0000256" key="7">
    <source>
        <dbReference type="SAM" id="Phobius"/>
    </source>
</evidence>
<keyword evidence="10" id="KW-0614">Plasmid</keyword>
<evidence type="ECO:0000259" key="8">
    <source>
        <dbReference type="Pfam" id="PF02687"/>
    </source>
</evidence>
<evidence type="ECO:0000256" key="3">
    <source>
        <dbReference type="ARBA" id="ARBA00022692"/>
    </source>
</evidence>
<keyword evidence="5 7" id="KW-0472">Membrane</keyword>
<dbReference type="NCBIfam" id="TIGR03434">
    <property type="entry name" value="ADOP"/>
    <property type="match status" value="1"/>
</dbReference>
<feature type="transmembrane region" description="Helical" evidence="7">
    <location>
        <begin position="296"/>
        <end position="320"/>
    </location>
</feature>
<comment type="subcellular location">
    <subcellularLocation>
        <location evidence="1">Cell membrane</location>
        <topology evidence="1">Multi-pass membrane protein</topology>
    </subcellularLocation>
</comment>
<dbReference type="InterPro" id="IPR025857">
    <property type="entry name" value="MacB_PCD"/>
</dbReference>
<dbReference type="PANTHER" id="PTHR30572">
    <property type="entry name" value="MEMBRANE COMPONENT OF TRANSPORTER-RELATED"/>
    <property type="match status" value="1"/>
</dbReference>
<feature type="domain" description="ABC3 transporter permease C-terminal" evidence="8">
    <location>
        <begin position="712"/>
        <end position="823"/>
    </location>
</feature>
<sequence length="832" mass="87597">MMLERFDTLRGDVSFAVRQLRRTPVLSAAAILCFALGIGANSAIFSIVNGVLIRPLPYRDVDRVVAINDGLPKQGPGFLRGISAPELLDYRALDGRIFQATAIYEQRTFTVAAPDGALERAQGALVSGNFLRVLGREPALGRVPATWTANASDPTAASAASEVIVSHAFWQTHLRGDPDVVGKSMPFGNGVATVAAVMPPDVQFPIGAIGAEPAQVFALYALTPDVLKTRADRYGTWAFGRLADGVTVAQASAAVNSVASGLPQRYPDMYRGATERVLAEAAPLRETIVGPVRRPLLVLLAAVCLVLLIACLNVSSLLVARSVARQREIAVRRAIGASRSRLARQFLTESIVLVATGGALGLLLGHYGAVLLTRLDPNASLNGYDVGLDWRVVAATAAVTALTGIVFSVLPGLAGHDDFHTSLREREASARGAGTSRSGLVVAEIAIALLLTVGAGLMVRSFLHLRAVDPGFDVDQLLTFRVNFPESRYPTHDAAITSERLLADRLRAIPGVAAVGAATDIPLTEGSQIVFTPDPAVGPPPDKMPVVALSLVHPGYFEAAGIRLRLGRAFTVADDPGSVPVVIVSEAVAKRYYAGNAIGRQFKWGGPDSPQPWRTVVGIAGDVKQGGLADENPPLAVYIPAAQINTGPAAGQVRGTSYLVRTSGDPRRSINPVRSTVKDFDARMPVAGLRPMSDMLARSIADRKFNMFLLGAFAAVAVSLAAVGIYGLIAYSVAQRTRELGIRIALGAVPRDVLLLVVRQGASLALIGIVIGSLGAVAVTRWMRSMLFQIDPLDPITFGLVGLGLAAVAVGASWFPATRAANVGPVVAMRTD</sequence>
<feature type="transmembrane region" description="Helical" evidence="7">
    <location>
        <begin position="351"/>
        <end position="372"/>
    </location>
</feature>
<dbReference type="eggNOG" id="COG0577">
    <property type="taxonomic scope" value="Bacteria"/>
</dbReference>
<evidence type="ECO:0000256" key="2">
    <source>
        <dbReference type="ARBA" id="ARBA00022475"/>
    </source>
</evidence>
<feature type="domain" description="ABC3 transporter permease C-terminal" evidence="8">
    <location>
        <begin position="302"/>
        <end position="411"/>
    </location>
</feature>
<dbReference type="Pfam" id="PF02687">
    <property type="entry name" value="FtsX"/>
    <property type="match status" value="2"/>
</dbReference>
<proteinExistence type="inferred from homology"/>